<comment type="catalytic activity">
    <reaction evidence="7">
        <text>L-isoleucine + 2-oxoglutarate = (S)-3-methyl-2-oxopentanoate + L-glutamate</text>
        <dbReference type="Rhea" id="RHEA:24801"/>
        <dbReference type="ChEBI" id="CHEBI:16810"/>
        <dbReference type="ChEBI" id="CHEBI:29985"/>
        <dbReference type="ChEBI" id="CHEBI:35146"/>
        <dbReference type="ChEBI" id="CHEBI:58045"/>
        <dbReference type="EC" id="2.6.1.42"/>
    </reaction>
</comment>
<organism evidence="9 10">
    <name type="scientific">Flavivirga jejuensis</name>
    <dbReference type="NCBI Taxonomy" id="870487"/>
    <lineage>
        <taxon>Bacteria</taxon>
        <taxon>Pseudomonadati</taxon>
        <taxon>Bacteroidota</taxon>
        <taxon>Flavobacteriia</taxon>
        <taxon>Flavobacteriales</taxon>
        <taxon>Flavobacteriaceae</taxon>
        <taxon>Flavivirga</taxon>
    </lineage>
</organism>
<dbReference type="EC" id="2.6.1.42" evidence="5"/>
<dbReference type="InterPro" id="IPR050571">
    <property type="entry name" value="Class-IV_PLP-Dep_Aminotrnsfr"/>
</dbReference>
<dbReference type="Gene3D" id="3.30.470.10">
    <property type="match status" value="1"/>
</dbReference>
<evidence type="ECO:0000256" key="3">
    <source>
        <dbReference type="ARBA" id="ARBA00005072"/>
    </source>
</evidence>
<dbReference type="InterPro" id="IPR036038">
    <property type="entry name" value="Aminotransferase-like"/>
</dbReference>
<comment type="caution">
    <text evidence="9">The sequence shown here is derived from an EMBL/GenBank/DDBJ whole genome shotgun (WGS) entry which is preliminary data.</text>
</comment>
<comment type="catalytic activity">
    <reaction evidence="8">
        <text>L-leucine + 2-oxoglutarate = 4-methyl-2-oxopentanoate + L-glutamate</text>
        <dbReference type="Rhea" id="RHEA:18321"/>
        <dbReference type="ChEBI" id="CHEBI:16810"/>
        <dbReference type="ChEBI" id="CHEBI:17865"/>
        <dbReference type="ChEBI" id="CHEBI:29985"/>
        <dbReference type="ChEBI" id="CHEBI:57427"/>
        <dbReference type="EC" id="2.6.1.42"/>
    </reaction>
</comment>
<name>A0ABT8WTH2_9FLAO</name>
<evidence type="ECO:0000256" key="5">
    <source>
        <dbReference type="ARBA" id="ARBA00013053"/>
    </source>
</evidence>
<dbReference type="InterPro" id="IPR001544">
    <property type="entry name" value="Aminotrans_IV"/>
</dbReference>
<comment type="similarity">
    <text evidence="4">Belongs to the class-IV pyridoxal-phosphate-dependent aminotransferase family.</text>
</comment>
<dbReference type="Gene3D" id="3.20.10.10">
    <property type="entry name" value="D-amino Acid Aminotransferase, subunit A, domain 2"/>
    <property type="match status" value="1"/>
</dbReference>
<comment type="pathway">
    <text evidence="3">Amino-acid biosynthesis; L-leucine biosynthesis; L-leucine from 3-methyl-2-oxobutanoate: step 4/4.</text>
</comment>
<dbReference type="PANTHER" id="PTHR42743:SF11">
    <property type="entry name" value="AMINODEOXYCHORISMATE LYASE"/>
    <property type="match status" value="1"/>
</dbReference>
<gene>
    <name evidence="9" type="ORF">Q4Q40_20015</name>
</gene>
<dbReference type="PANTHER" id="PTHR42743">
    <property type="entry name" value="AMINO-ACID AMINOTRANSFERASE"/>
    <property type="match status" value="1"/>
</dbReference>
<comment type="pathway">
    <text evidence="2">Amino-acid biosynthesis; L-valine biosynthesis; L-valine from pyruvate: step 4/4.</text>
</comment>
<dbReference type="CDD" id="cd00449">
    <property type="entry name" value="PLPDE_IV"/>
    <property type="match status" value="1"/>
</dbReference>
<keyword evidence="9" id="KW-0808">Transferase</keyword>
<dbReference type="InterPro" id="IPR043131">
    <property type="entry name" value="BCAT-like_N"/>
</dbReference>
<evidence type="ECO:0000256" key="1">
    <source>
        <dbReference type="ARBA" id="ARBA00004824"/>
    </source>
</evidence>
<dbReference type="GO" id="GO:0008483">
    <property type="term" value="F:transaminase activity"/>
    <property type="evidence" value="ECO:0007669"/>
    <property type="project" value="UniProtKB-KW"/>
</dbReference>
<dbReference type="InterPro" id="IPR043132">
    <property type="entry name" value="BCAT-like_C"/>
</dbReference>
<evidence type="ECO:0000313" key="9">
    <source>
        <dbReference type="EMBL" id="MDO5976493.1"/>
    </source>
</evidence>
<evidence type="ECO:0000313" key="10">
    <source>
        <dbReference type="Proteomes" id="UP001176806"/>
    </source>
</evidence>
<dbReference type="EMBL" id="JAUOEL010000008">
    <property type="protein sequence ID" value="MDO5976493.1"/>
    <property type="molecule type" value="Genomic_DNA"/>
</dbReference>
<evidence type="ECO:0000256" key="7">
    <source>
        <dbReference type="ARBA" id="ARBA00048798"/>
    </source>
</evidence>
<evidence type="ECO:0000256" key="8">
    <source>
        <dbReference type="ARBA" id="ARBA00049229"/>
    </source>
</evidence>
<evidence type="ECO:0000256" key="6">
    <source>
        <dbReference type="ARBA" id="ARBA00048212"/>
    </source>
</evidence>
<keyword evidence="10" id="KW-1185">Reference proteome</keyword>
<dbReference type="RefSeq" id="WP_303303792.1">
    <property type="nucleotide sequence ID" value="NZ_BAABDA010000001.1"/>
</dbReference>
<evidence type="ECO:0000256" key="4">
    <source>
        <dbReference type="ARBA" id="ARBA00009320"/>
    </source>
</evidence>
<dbReference type="Proteomes" id="UP001176806">
    <property type="component" value="Unassembled WGS sequence"/>
</dbReference>
<accession>A0ABT8WTH2</accession>
<protein>
    <recommendedName>
        <fullName evidence="5">branched-chain-amino-acid transaminase</fullName>
        <ecNumber evidence="5">2.6.1.42</ecNumber>
    </recommendedName>
</protein>
<proteinExistence type="inferred from homology"/>
<dbReference type="Pfam" id="PF01063">
    <property type="entry name" value="Aminotran_4"/>
    <property type="match status" value="1"/>
</dbReference>
<evidence type="ECO:0000256" key="2">
    <source>
        <dbReference type="ARBA" id="ARBA00004931"/>
    </source>
</evidence>
<reference evidence="9" key="1">
    <citation type="submission" date="2023-07" db="EMBL/GenBank/DDBJ databases">
        <title>Two novel species in the genus Flavivirga.</title>
        <authorList>
            <person name="Kwon K."/>
        </authorList>
    </citation>
    <scope>NUCLEOTIDE SEQUENCE</scope>
    <source>
        <strain evidence="9">KACC 14158</strain>
    </source>
</reference>
<sequence length="283" mass="32392">MINFNGNILEENAILSIGNRGYNYGDALFETIKTSFGKILFWEDHYFRLMASMRIMRMEIPMNFTMEYLEEQIIDTLESSDLLKASARVKLIVHRNEGGLYAPNSNDVSFIISVKPIQDDFYILQDGFYEVDLFKDYYVSPSLLSTLKTNNKALHVVGSIYAKENNLNNCLVLNTNKHVIEALNGNVFVVKENIIKTSPISDGCLKGVMRKQLIDIIGNIPDYEIVEDSISPFELQKADEIFITNVIVGIQPVTKYRKKVYINEVSKKLLQKLNVKIRLDKTN</sequence>
<comment type="catalytic activity">
    <reaction evidence="6">
        <text>L-valine + 2-oxoglutarate = 3-methyl-2-oxobutanoate + L-glutamate</text>
        <dbReference type="Rhea" id="RHEA:24813"/>
        <dbReference type="ChEBI" id="CHEBI:11851"/>
        <dbReference type="ChEBI" id="CHEBI:16810"/>
        <dbReference type="ChEBI" id="CHEBI:29985"/>
        <dbReference type="ChEBI" id="CHEBI:57762"/>
        <dbReference type="EC" id="2.6.1.42"/>
    </reaction>
</comment>
<comment type="pathway">
    <text evidence="1">Amino-acid biosynthesis; L-isoleucine biosynthesis; L-isoleucine from 2-oxobutanoate: step 4/4.</text>
</comment>
<dbReference type="SUPFAM" id="SSF56752">
    <property type="entry name" value="D-aminoacid aminotransferase-like PLP-dependent enzymes"/>
    <property type="match status" value="1"/>
</dbReference>
<keyword evidence="9" id="KW-0032">Aminotransferase</keyword>